<keyword evidence="6 7" id="KW-0472">Membrane</keyword>
<evidence type="ECO:0000256" key="4">
    <source>
        <dbReference type="ARBA" id="ARBA00022692"/>
    </source>
</evidence>
<keyword evidence="3" id="KW-0813">Transport</keyword>
<dbReference type="InterPro" id="IPR052599">
    <property type="entry name" value="SLC43A_AATransporter"/>
</dbReference>
<evidence type="ECO:0000256" key="1">
    <source>
        <dbReference type="ARBA" id="ARBA00004141"/>
    </source>
</evidence>
<dbReference type="OrthoDB" id="6351561at2759"/>
<evidence type="ECO:0000256" key="5">
    <source>
        <dbReference type="ARBA" id="ARBA00022989"/>
    </source>
</evidence>
<dbReference type="GO" id="GO:0016020">
    <property type="term" value="C:membrane"/>
    <property type="evidence" value="ECO:0007669"/>
    <property type="project" value="UniProtKB-SubCell"/>
</dbReference>
<comment type="subcellular location">
    <subcellularLocation>
        <location evidence="1">Membrane</location>
        <topology evidence="1">Multi-pass membrane protein</topology>
    </subcellularLocation>
</comment>
<evidence type="ECO:0000256" key="6">
    <source>
        <dbReference type="ARBA" id="ARBA00023136"/>
    </source>
</evidence>
<comment type="caution">
    <text evidence="8">The sequence shown here is derived from an EMBL/GenBank/DDBJ whole genome shotgun (WGS) entry which is preliminary data.</text>
</comment>
<sequence length="94" mass="10808">MSLKAKNIKEKLSCKCIPEQSKNIKLSFVRRWLIYIIGVFETFLFGGTIFGWAQLVYVLKNEGVFIDLCINSTVEGANLNFNSSTEMFNERFLT</sequence>
<gene>
    <name evidence="8" type="ORF">Anas_13094</name>
</gene>
<proteinExistence type="inferred from homology"/>
<evidence type="ECO:0000256" key="3">
    <source>
        <dbReference type="ARBA" id="ARBA00022448"/>
    </source>
</evidence>
<dbReference type="PANTHER" id="PTHR20772:SF2">
    <property type="entry name" value="PROTEIN FMP42"/>
    <property type="match status" value="1"/>
</dbReference>
<organism evidence="8 9">
    <name type="scientific">Armadillidium nasatum</name>
    <dbReference type="NCBI Taxonomy" id="96803"/>
    <lineage>
        <taxon>Eukaryota</taxon>
        <taxon>Metazoa</taxon>
        <taxon>Ecdysozoa</taxon>
        <taxon>Arthropoda</taxon>
        <taxon>Crustacea</taxon>
        <taxon>Multicrustacea</taxon>
        <taxon>Malacostraca</taxon>
        <taxon>Eumalacostraca</taxon>
        <taxon>Peracarida</taxon>
        <taxon>Isopoda</taxon>
        <taxon>Oniscidea</taxon>
        <taxon>Crinocheta</taxon>
        <taxon>Armadillidiidae</taxon>
        <taxon>Armadillidium</taxon>
    </lineage>
</organism>
<dbReference type="EMBL" id="SEYY01014213">
    <property type="protein sequence ID" value="KAB7500365.1"/>
    <property type="molecule type" value="Genomic_DNA"/>
</dbReference>
<evidence type="ECO:0000313" key="9">
    <source>
        <dbReference type="Proteomes" id="UP000326759"/>
    </source>
</evidence>
<protein>
    <submittedName>
        <fullName evidence="8">Uncharacterized protein</fullName>
    </submittedName>
</protein>
<reference evidence="8 9" key="1">
    <citation type="journal article" date="2019" name="PLoS Biol.">
        <title>Sex chromosomes control vertical transmission of feminizing Wolbachia symbionts in an isopod.</title>
        <authorList>
            <person name="Becking T."/>
            <person name="Chebbi M.A."/>
            <person name="Giraud I."/>
            <person name="Moumen B."/>
            <person name="Laverre T."/>
            <person name="Caubet Y."/>
            <person name="Peccoud J."/>
            <person name="Gilbert C."/>
            <person name="Cordaux R."/>
        </authorList>
    </citation>
    <scope>NUCLEOTIDE SEQUENCE [LARGE SCALE GENOMIC DNA]</scope>
    <source>
        <strain evidence="8">ANa2</strain>
        <tissue evidence="8">Whole body excluding digestive tract and cuticle</tissue>
    </source>
</reference>
<evidence type="ECO:0000313" key="8">
    <source>
        <dbReference type="EMBL" id="KAB7500365.1"/>
    </source>
</evidence>
<comment type="similarity">
    <text evidence="2">Belongs to the SLC43A transporter (TC 2.A.1.44) family.</text>
</comment>
<dbReference type="AlphaFoldDB" id="A0A5N5T2B5"/>
<evidence type="ECO:0000256" key="2">
    <source>
        <dbReference type="ARBA" id="ARBA00006595"/>
    </source>
</evidence>
<evidence type="ECO:0000256" key="7">
    <source>
        <dbReference type="SAM" id="Phobius"/>
    </source>
</evidence>
<keyword evidence="4 7" id="KW-0812">Transmembrane</keyword>
<accession>A0A5N5T2B5</accession>
<name>A0A5N5T2B5_9CRUS</name>
<keyword evidence="9" id="KW-1185">Reference proteome</keyword>
<keyword evidence="5 7" id="KW-1133">Transmembrane helix</keyword>
<dbReference type="PANTHER" id="PTHR20772">
    <property type="entry name" value="PROTEIN FMP42"/>
    <property type="match status" value="1"/>
</dbReference>
<feature type="transmembrane region" description="Helical" evidence="7">
    <location>
        <begin position="32"/>
        <end position="53"/>
    </location>
</feature>
<dbReference type="Proteomes" id="UP000326759">
    <property type="component" value="Unassembled WGS sequence"/>
</dbReference>